<organism evidence="2 3">
    <name type="scientific">Glaesserella parasuis</name>
    <name type="common">Haemophilus parasuis</name>
    <dbReference type="NCBI Taxonomy" id="738"/>
    <lineage>
        <taxon>Bacteria</taxon>
        <taxon>Pseudomonadati</taxon>
        <taxon>Pseudomonadota</taxon>
        <taxon>Gammaproteobacteria</taxon>
        <taxon>Pasteurellales</taxon>
        <taxon>Pasteurellaceae</taxon>
        <taxon>Glaesserella</taxon>
    </lineage>
</organism>
<sequence length="146" mass="16233">MLKKLLLGLIGVSIAFSTHAQVFNTKSELYDFLSMELRKAGYDVVEEEGRLIMGIMGDPDGTAFVITGLSEKPNELNLAARLARNCTVSQKIKQIAAGFDVLVLERSGGSCVYGDLRSFYLPITRENYSKHFDNFVHRLGEIISKL</sequence>
<evidence type="ECO:0000313" key="3">
    <source>
        <dbReference type="Proteomes" id="UP001148834"/>
    </source>
</evidence>
<reference evidence="2" key="1">
    <citation type="submission" date="2022-09" db="EMBL/GenBank/DDBJ databases">
        <title>Molecular characterization of Glaesserella parasuis strains circulating in commercial swine farms using whole-genome sequencing.</title>
        <authorList>
            <person name="Mugabi R."/>
            <person name="Clavijo M."/>
            <person name="Li G."/>
        </authorList>
    </citation>
    <scope>NUCLEOTIDE SEQUENCE</scope>
    <source>
        <strain evidence="2">0435-53</strain>
    </source>
</reference>
<evidence type="ECO:0000313" key="2">
    <source>
        <dbReference type="EMBL" id="MDD2167530.1"/>
    </source>
</evidence>
<protein>
    <submittedName>
        <fullName evidence="2">Uncharacterized protein</fullName>
    </submittedName>
</protein>
<feature type="chain" id="PRO_5041328032" evidence="1">
    <location>
        <begin position="21"/>
        <end position="146"/>
    </location>
</feature>
<dbReference type="EMBL" id="JAODIR010000008">
    <property type="protein sequence ID" value="MDD2167530.1"/>
    <property type="molecule type" value="Genomic_DNA"/>
</dbReference>
<accession>A0AA42ECI5</accession>
<feature type="signal peptide" evidence="1">
    <location>
        <begin position="1"/>
        <end position="20"/>
    </location>
</feature>
<dbReference type="RefSeq" id="WP_279427526.1">
    <property type="nucleotide sequence ID" value="NZ_JARUTO010000090.1"/>
</dbReference>
<name>A0AA42ECI5_GLAPU</name>
<dbReference type="Proteomes" id="UP001148834">
    <property type="component" value="Unassembled WGS sequence"/>
</dbReference>
<evidence type="ECO:0000256" key="1">
    <source>
        <dbReference type="SAM" id="SignalP"/>
    </source>
</evidence>
<gene>
    <name evidence="2" type="ORF">N5925_02685</name>
</gene>
<comment type="caution">
    <text evidence="2">The sequence shown here is derived from an EMBL/GenBank/DDBJ whole genome shotgun (WGS) entry which is preliminary data.</text>
</comment>
<dbReference type="AlphaFoldDB" id="A0AA42ECI5"/>
<keyword evidence="1" id="KW-0732">Signal</keyword>
<proteinExistence type="predicted"/>